<protein>
    <submittedName>
        <fullName evidence="4">DNA-binding response regulator</fullName>
    </submittedName>
</protein>
<evidence type="ECO:0000259" key="2">
    <source>
        <dbReference type="PROSITE" id="PS50110"/>
    </source>
</evidence>
<dbReference type="InterPro" id="IPR051271">
    <property type="entry name" value="2C-system_Tx_regulators"/>
</dbReference>
<evidence type="ECO:0000313" key="5">
    <source>
        <dbReference type="Proteomes" id="UP000219559"/>
    </source>
</evidence>
<dbReference type="PROSITE" id="PS50930">
    <property type="entry name" value="HTH_LYTTR"/>
    <property type="match status" value="1"/>
</dbReference>
<dbReference type="Pfam" id="PF00072">
    <property type="entry name" value="Response_reg"/>
    <property type="match status" value="1"/>
</dbReference>
<dbReference type="SUPFAM" id="SSF52172">
    <property type="entry name" value="CheY-like"/>
    <property type="match status" value="1"/>
</dbReference>
<feature type="domain" description="Response regulatory" evidence="2">
    <location>
        <begin position="4"/>
        <end position="115"/>
    </location>
</feature>
<dbReference type="PANTHER" id="PTHR45526">
    <property type="entry name" value="TRANSCRIPTIONAL REGULATORY PROTEIN DPIA"/>
    <property type="match status" value="1"/>
</dbReference>
<keyword evidence="4" id="KW-0238">DNA-binding</keyword>
<dbReference type="SMART" id="SM00850">
    <property type="entry name" value="LytTR"/>
    <property type="match status" value="1"/>
</dbReference>
<dbReference type="GO" id="GO:0000156">
    <property type="term" value="F:phosphorelay response regulator activity"/>
    <property type="evidence" value="ECO:0007669"/>
    <property type="project" value="TreeGrafter"/>
</dbReference>
<dbReference type="OrthoDB" id="2168082at2"/>
<evidence type="ECO:0000256" key="1">
    <source>
        <dbReference type="PROSITE-ProRule" id="PRU00169"/>
    </source>
</evidence>
<keyword evidence="5" id="KW-1185">Reference proteome</keyword>
<proteinExistence type="predicted"/>
<dbReference type="Gene3D" id="3.40.50.2300">
    <property type="match status" value="1"/>
</dbReference>
<gene>
    <name evidence="4" type="ORF">B7P33_02760</name>
</gene>
<reference evidence="4 5" key="1">
    <citation type="submission" date="2017-04" db="EMBL/GenBank/DDBJ databases">
        <title>A new member of the family Flavobacteriaceae isolated from ascidians.</title>
        <authorList>
            <person name="Chen L."/>
        </authorList>
    </citation>
    <scope>NUCLEOTIDE SEQUENCE [LARGE SCALE GENOMIC DNA]</scope>
    <source>
        <strain evidence="4 5">HQA918</strain>
    </source>
</reference>
<name>A0A2A4GCA4_9FLAO</name>
<dbReference type="InterPro" id="IPR007492">
    <property type="entry name" value="LytTR_DNA-bd_dom"/>
</dbReference>
<dbReference type="PANTHER" id="PTHR45526:SF1">
    <property type="entry name" value="TRANSCRIPTIONAL REGULATORY PROTEIN DCUR-RELATED"/>
    <property type="match status" value="1"/>
</dbReference>
<dbReference type="InterPro" id="IPR011006">
    <property type="entry name" value="CheY-like_superfamily"/>
</dbReference>
<feature type="domain" description="HTH LytTR-type" evidence="3">
    <location>
        <begin position="138"/>
        <end position="204"/>
    </location>
</feature>
<evidence type="ECO:0000313" key="4">
    <source>
        <dbReference type="EMBL" id="PCE66237.1"/>
    </source>
</evidence>
<dbReference type="Pfam" id="PF04397">
    <property type="entry name" value="LytTR"/>
    <property type="match status" value="1"/>
</dbReference>
<accession>A0A2A4GCA4</accession>
<dbReference type="InterPro" id="IPR001789">
    <property type="entry name" value="Sig_transdc_resp-reg_receiver"/>
</dbReference>
<dbReference type="GO" id="GO:0003677">
    <property type="term" value="F:DNA binding"/>
    <property type="evidence" value="ECO:0007669"/>
    <property type="project" value="UniProtKB-KW"/>
</dbReference>
<feature type="modified residue" description="4-aspartylphosphate" evidence="1">
    <location>
        <position position="55"/>
    </location>
</feature>
<organism evidence="4 5">
    <name type="scientific">Sediminicola luteus</name>
    <dbReference type="NCBI Taxonomy" id="319238"/>
    <lineage>
        <taxon>Bacteria</taxon>
        <taxon>Pseudomonadati</taxon>
        <taxon>Bacteroidota</taxon>
        <taxon>Flavobacteriia</taxon>
        <taxon>Flavobacteriales</taxon>
        <taxon>Flavobacteriaceae</taxon>
        <taxon>Sediminicola</taxon>
    </lineage>
</organism>
<keyword evidence="1" id="KW-0597">Phosphoprotein</keyword>
<sequence length="238" mass="27282">MPIKCLIIDDEPLAIELVRQHVSHFPDMEVVATAENALEGFDLLNKHQIDLLFLDIQMPKLTGLQFLKALTNPPQVILTTAYREYALESYDLEVLDYLLKPISFERFLKAINKYYKLQDKPTNPVTPAPSSPLVNDHIYVNVNKKHHKVLFQDMLYAESLKDYVRIHTQDDSYTTKFKISDFMGLLPSHFIRVHRSYVVNTQKITAFTGLDVEIDSTEIPIGASYKEDVLASLKGGRE</sequence>
<dbReference type="RefSeq" id="WP_097441758.1">
    <property type="nucleotide sequence ID" value="NZ_NBWU01000001.1"/>
</dbReference>
<dbReference type="PROSITE" id="PS50110">
    <property type="entry name" value="RESPONSE_REGULATORY"/>
    <property type="match status" value="1"/>
</dbReference>
<dbReference type="SMART" id="SM00448">
    <property type="entry name" value="REC"/>
    <property type="match status" value="1"/>
</dbReference>
<dbReference type="EMBL" id="NBWU01000001">
    <property type="protein sequence ID" value="PCE66237.1"/>
    <property type="molecule type" value="Genomic_DNA"/>
</dbReference>
<dbReference type="AlphaFoldDB" id="A0A2A4GCA4"/>
<dbReference type="Proteomes" id="UP000219559">
    <property type="component" value="Unassembled WGS sequence"/>
</dbReference>
<comment type="caution">
    <text evidence="4">The sequence shown here is derived from an EMBL/GenBank/DDBJ whole genome shotgun (WGS) entry which is preliminary data.</text>
</comment>
<dbReference type="Gene3D" id="2.40.50.1020">
    <property type="entry name" value="LytTr DNA-binding domain"/>
    <property type="match status" value="1"/>
</dbReference>
<evidence type="ECO:0000259" key="3">
    <source>
        <dbReference type="PROSITE" id="PS50930"/>
    </source>
</evidence>